<evidence type="ECO:0000256" key="5">
    <source>
        <dbReference type="ARBA" id="ARBA00022741"/>
    </source>
</evidence>
<dbReference type="Proteomes" id="UP000198546">
    <property type="component" value="Chromosome i"/>
</dbReference>
<evidence type="ECO:0000313" key="12">
    <source>
        <dbReference type="EMBL" id="SDD76434.1"/>
    </source>
</evidence>
<dbReference type="Pfam" id="PF00403">
    <property type="entry name" value="HMA"/>
    <property type="match status" value="1"/>
</dbReference>
<evidence type="ECO:0000256" key="10">
    <source>
        <dbReference type="RuleBase" id="RU362081"/>
    </source>
</evidence>
<name>A0A1G6XDW4_9ACTN</name>
<dbReference type="EMBL" id="LT629688">
    <property type="protein sequence ID" value="SDD76434.1"/>
    <property type="molecule type" value="Genomic_DNA"/>
</dbReference>
<feature type="transmembrane region" description="Helical" evidence="10">
    <location>
        <begin position="394"/>
        <end position="419"/>
    </location>
</feature>
<evidence type="ECO:0000256" key="8">
    <source>
        <dbReference type="ARBA" id="ARBA00022989"/>
    </source>
</evidence>
<dbReference type="SUPFAM" id="SSF81653">
    <property type="entry name" value="Calcium ATPase, transduction domain A"/>
    <property type="match status" value="1"/>
</dbReference>
<dbReference type="GO" id="GO:0005507">
    <property type="term" value="F:copper ion binding"/>
    <property type="evidence" value="ECO:0007669"/>
    <property type="project" value="TreeGrafter"/>
</dbReference>
<dbReference type="SUPFAM" id="SSF56784">
    <property type="entry name" value="HAD-like"/>
    <property type="match status" value="1"/>
</dbReference>
<dbReference type="InterPro" id="IPR001757">
    <property type="entry name" value="P_typ_ATPase"/>
</dbReference>
<dbReference type="SFLD" id="SFLDS00003">
    <property type="entry name" value="Haloacid_Dehalogenase"/>
    <property type="match status" value="1"/>
</dbReference>
<dbReference type="SUPFAM" id="SSF55008">
    <property type="entry name" value="HMA, heavy metal-associated domain"/>
    <property type="match status" value="1"/>
</dbReference>
<dbReference type="InterPro" id="IPR008250">
    <property type="entry name" value="ATPase_P-typ_transduc_dom_A_sf"/>
</dbReference>
<evidence type="ECO:0000256" key="7">
    <source>
        <dbReference type="ARBA" id="ARBA00022967"/>
    </source>
</evidence>
<dbReference type="CDD" id="cd02094">
    <property type="entry name" value="P-type_ATPase_Cu-like"/>
    <property type="match status" value="1"/>
</dbReference>
<evidence type="ECO:0000256" key="3">
    <source>
        <dbReference type="ARBA" id="ARBA00022692"/>
    </source>
</evidence>
<dbReference type="SFLD" id="SFLDG00002">
    <property type="entry name" value="C1.7:_P-type_atpase_like"/>
    <property type="match status" value="1"/>
</dbReference>
<sequence length="765" mass="79164">MSTPTTARPEALPTTRTREYDLEGMTCSACANRIERKLNKLEGVSAVVNYATERAVLSGPEDGLDDRVVKAVRAAGYDARVVDRDADPDDTSHPDRTRSLRWRIALGALTTVPLGSLTIILALVPELRFPGWEWLAVALATPTVTWGAWPFHRATLRNLRHGATSMDTLVSLGITAAYLWSVVSIVIGPASGPGYWLGYGVTPEGADAIYLEVATAVTTFLLTGRYVEARSRRAASDVLGALNALAATTVRVVRDGVEEVRPVGELRRGDEFSVRPGETVAADGTVVDGTSSVDTSMMTGEPTPTDVVAGSSVLGGTINRSGRLLVRAERVGAGTQLAQMATMAEQAQARKARVQQLVDRVVTVFVPVALGIAAITLVGWLLTGGTAREAFNAAVSVLIIACPCAMGLATPTALMVGVGRAGQLGIVIKGPSALESSGVIDTVVLDKTGTLTTGAMSLVGVHPVGGADRDEVLRLAGAVEQHSEHPIGRAVVAAALEALGRDTGPTPGGAVALPAAEGFTALSGLGAEAVVEGRRALVGNRALLAERGVTVDPATASRLDQAEAAGRTAVLLAVDGAAAGVLELADTVKPSAPEAVARLRALGLRTVLLTGDSRRVAEQVGRELGTDEVVAEVLPADKAAHVERLQAQGRRVAMVGDGINDAAALATADLGMAVVSGTDLAMKSADMILVRSHLGVVADAVSLSRRTLATIRGNLVWAFAYNVAAIPLAAFGLLNPLVAGLAMSLSSLFVVGNSLRLRGYDPSSR</sequence>
<dbReference type="PROSITE" id="PS01047">
    <property type="entry name" value="HMA_1"/>
    <property type="match status" value="1"/>
</dbReference>
<comment type="subcellular location">
    <subcellularLocation>
        <location evidence="1">Cell membrane</location>
        <topology evidence="1">Multi-pass membrane protein</topology>
    </subcellularLocation>
</comment>
<dbReference type="InterPro" id="IPR017969">
    <property type="entry name" value="Heavy-metal-associated_CS"/>
</dbReference>
<dbReference type="SFLD" id="SFLDF00027">
    <property type="entry name" value="p-type_atpase"/>
    <property type="match status" value="1"/>
</dbReference>
<dbReference type="PROSITE" id="PS50846">
    <property type="entry name" value="HMA_2"/>
    <property type="match status" value="1"/>
</dbReference>
<dbReference type="Pfam" id="PF00122">
    <property type="entry name" value="E1-E2_ATPase"/>
    <property type="match status" value="1"/>
</dbReference>
<evidence type="ECO:0000256" key="4">
    <source>
        <dbReference type="ARBA" id="ARBA00022723"/>
    </source>
</evidence>
<keyword evidence="7" id="KW-1278">Translocase</keyword>
<feature type="transmembrane region" description="Helical" evidence="10">
    <location>
        <begin position="104"/>
        <end position="125"/>
    </location>
</feature>
<protein>
    <submittedName>
        <fullName evidence="12">Cu+-exporting ATPase</fullName>
    </submittedName>
</protein>
<dbReference type="NCBIfam" id="TIGR01525">
    <property type="entry name" value="ATPase-IB_hvy"/>
    <property type="match status" value="1"/>
</dbReference>
<feature type="transmembrane region" description="Helical" evidence="10">
    <location>
        <begin position="208"/>
        <end position="227"/>
    </location>
</feature>
<dbReference type="InterPro" id="IPR018303">
    <property type="entry name" value="ATPase_P-typ_P_site"/>
</dbReference>
<evidence type="ECO:0000259" key="11">
    <source>
        <dbReference type="PROSITE" id="PS50846"/>
    </source>
</evidence>
<dbReference type="Gene3D" id="2.70.150.10">
    <property type="entry name" value="Calcium-transporting ATPase, cytoplasmic transduction domain A"/>
    <property type="match status" value="1"/>
</dbReference>
<dbReference type="PANTHER" id="PTHR43520">
    <property type="entry name" value="ATP7, ISOFORM B"/>
    <property type="match status" value="1"/>
</dbReference>
<dbReference type="GO" id="GO:0005524">
    <property type="term" value="F:ATP binding"/>
    <property type="evidence" value="ECO:0007669"/>
    <property type="project" value="UniProtKB-UniRule"/>
</dbReference>
<dbReference type="InterPro" id="IPR023298">
    <property type="entry name" value="ATPase_P-typ_TM_dom_sf"/>
</dbReference>
<evidence type="ECO:0000256" key="2">
    <source>
        <dbReference type="ARBA" id="ARBA00006024"/>
    </source>
</evidence>
<feature type="transmembrane region" description="Helical" evidence="10">
    <location>
        <begin position="361"/>
        <end position="382"/>
    </location>
</feature>
<dbReference type="PANTHER" id="PTHR43520:SF8">
    <property type="entry name" value="P-TYPE CU(+) TRANSPORTER"/>
    <property type="match status" value="1"/>
</dbReference>
<gene>
    <name evidence="12" type="ORF">SAMN04489747_1686</name>
</gene>
<dbReference type="GO" id="GO:0005886">
    <property type="term" value="C:plasma membrane"/>
    <property type="evidence" value="ECO:0007669"/>
    <property type="project" value="UniProtKB-SubCell"/>
</dbReference>
<feature type="transmembrane region" description="Helical" evidence="10">
    <location>
        <begin position="169"/>
        <end position="188"/>
    </location>
</feature>
<dbReference type="InterPro" id="IPR059000">
    <property type="entry name" value="ATPase_P-type_domA"/>
</dbReference>
<dbReference type="STRING" id="675864.SAMN04489747_1686"/>
<keyword evidence="10" id="KW-1003">Cell membrane</keyword>
<keyword evidence="4 10" id="KW-0479">Metal-binding</keyword>
<dbReference type="Gene3D" id="3.40.1110.10">
    <property type="entry name" value="Calcium-transporting ATPase, cytoplasmic domain N"/>
    <property type="match status" value="1"/>
</dbReference>
<dbReference type="RefSeq" id="WP_269457591.1">
    <property type="nucleotide sequence ID" value="NZ_LT629688.1"/>
</dbReference>
<evidence type="ECO:0000256" key="9">
    <source>
        <dbReference type="ARBA" id="ARBA00023136"/>
    </source>
</evidence>
<dbReference type="NCBIfam" id="TIGR01494">
    <property type="entry name" value="ATPase_P-type"/>
    <property type="match status" value="2"/>
</dbReference>
<dbReference type="GO" id="GO:0055070">
    <property type="term" value="P:copper ion homeostasis"/>
    <property type="evidence" value="ECO:0007669"/>
    <property type="project" value="TreeGrafter"/>
</dbReference>
<dbReference type="FunFam" id="2.70.150.10:FF:000002">
    <property type="entry name" value="Copper-transporting ATPase 1, putative"/>
    <property type="match status" value="1"/>
</dbReference>
<reference evidence="12 13" key="1">
    <citation type="submission" date="2016-10" db="EMBL/GenBank/DDBJ databases">
        <authorList>
            <person name="de Groot N.N."/>
        </authorList>
    </citation>
    <scope>NUCLEOTIDE SEQUENCE [LARGE SCALE GENOMIC DNA]</scope>
    <source>
        <strain evidence="12 13">MON 2.2</strain>
    </source>
</reference>
<dbReference type="InterPro" id="IPR023299">
    <property type="entry name" value="ATPase_P-typ_cyto_dom_N"/>
</dbReference>
<dbReference type="InterPro" id="IPR023214">
    <property type="entry name" value="HAD_sf"/>
</dbReference>
<dbReference type="PROSITE" id="PS00154">
    <property type="entry name" value="ATPASE_E1_E2"/>
    <property type="match status" value="1"/>
</dbReference>
<keyword evidence="6 10" id="KW-0067">ATP-binding</keyword>
<dbReference type="GO" id="GO:0016887">
    <property type="term" value="F:ATP hydrolysis activity"/>
    <property type="evidence" value="ECO:0007669"/>
    <property type="project" value="InterPro"/>
</dbReference>
<accession>A0A1G6XDW4</accession>
<keyword evidence="13" id="KW-1185">Reference proteome</keyword>
<evidence type="ECO:0000256" key="6">
    <source>
        <dbReference type="ARBA" id="ARBA00022840"/>
    </source>
</evidence>
<dbReference type="InterPro" id="IPR044492">
    <property type="entry name" value="P_typ_ATPase_HD_dom"/>
</dbReference>
<keyword evidence="3 10" id="KW-0812">Transmembrane</keyword>
<dbReference type="InterPro" id="IPR036412">
    <property type="entry name" value="HAD-like_sf"/>
</dbReference>
<dbReference type="InterPro" id="IPR027256">
    <property type="entry name" value="P-typ_ATPase_IB"/>
</dbReference>
<dbReference type="PRINTS" id="PR00119">
    <property type="entry name" value="CATATPASE"/>
</dbReference>
<dbReference type="AlphaFoldDB" id="A0A1G6XDW4"/>
<feature type="transmembrane region" description="Helical" evidence="10">
    <location>
        <begin position="714"/>
        <end position="731"/>
    </location>
</feature>
<dbReference type="InterPro" id="IPR036163">
    <property type="entry name" value="HMA_dom_sf"/>
</dbReference>
<feature type="transmembrane region" description="Helical" evidence="10">
    <location>
        <begin position="737"/>
        <end position="755"/>
    </location>
</feature>
<dbReference type="CDD" id="cd00371">
    <property type="entry name" value="HMA"/>
    <property type="match status" value="1"/>
</dbReference>
<organism evidence="12 13">
    <name type="scientific">Auraticoccus monumenti</name>
    <dbReference type="NCBI Taxonomy" id="675864"/>
    <lineage>
        <taxon>Bacteria</taxon>
        <taxon>Bacillati</taxon>
        <taxon>Actinomycetota</taxon>
        <taxon>Actinomycetes</taxon>
        <taxon>Propionibacteriales</taxon>
        <taxon>Propionibacteriaceae</taxon>
        <taxon>Auraticoccus</taxon>
    </lineage>
</organism>
<dbReference type="Gene3D" id="3.40.50.1000">
    <property type="entry name" value="HAD superfamily/HAD-like"/>
    <property type="match status" value="1"/>
</dbReference>
<dbReference type="SUPFAM" id="SSF81665">
    <property type="entry name" value="Calcium ATPase, transmembrane domain M"/>
    <property type="match status" value="1"/>
</dbReference>
<comment type="similarity">
    <text evidence="2 10">Belongs to the cation transport ATPase (P-type) (TC 3.A.3) family. Type IB subfamily.</text>
</comment>
<evidence type="ECO:0000256" key="1">
    <source>
        <dbReference type="ARBA" id="ARBA00004651"/>
    </source>
</evidence>
<feature type="domain" description="HMA" evidence="11">
    <location>
        <begin position="16"/>
        <end position="80"/>
    </location>
</feature>
<dbReference type="Pfam" id="PF00702">
    <property type="entry name" value="Hydrolase"/>
    <property type="match status" value="1"/>
</dbReference>
<feature type="transmembrane region" description="Helical" evidence="10">
    <location>
        <begin position="131"/>
        <end position="149"/>
    </location>
</feature>
<keyword evidence="5 10" id="KW-0547">Nucleotide-binding</keyword>
<dbReference type="InterPro" id="IPR006121">
    <property type="entry name" value="HMA_dom"/>
</dbReference>
<keyword evidence="9 10" id="KW-0472">Membrane</keyword>
<keyword evidence="8 10" id="KW-1133">Transmembrane helix</keyword>
<proteinExistence type="inferred from homology"/>
<evidence type="ECO:0000313" key="13">
    <source>
        <dbReference type="Proteomes" id="UP000198546"/>
    </source>
</evidence>
<dbReference type="GO" id="GO:0043682">
    <property type="term" value="F:P-type divalent copper transporter activity"/>
    <property type="evidence" value="ECO:0007669"/>
    <property type="project" value="TreeGrafter"/>
</dbReference>
<dbReference type="Gene3D" id="3.30.70.100">
    <property type="match status" value="1"/>
</dbReference>